<comment type="caution">
    <text evidence="2">The sequence shown here is derived from an EMBL/GenBank/DDBJ whole genome shotgun (WGS) entry which is preliminary data.</text>
</comment>
<gene>
    <name evidence="2" type="ORF">Tci_930366</name>
</gene>
<protein>
    <submittedName>
        <fullName evidence="2">Uncharacterized protein</fullName>
    </submittedName>
</protein>
<dbReference type="EMBL" id="BKCJ011852448">
    <property type="protein sequence ID" value="GFD58397.1"/>
    <property type="molecule type" value="Genomic_DNA"/>
</dbReference>
<feature type="region of interest" description="Disordered" evidence="1">
    <location>
        <begin position="1"/>
        <end position="26"/>
    </location>
</feature>
<organism evidence="2">
    <name type="scientific">Tanacetum cinerariifolium</name>
    <name type="common">Dalmatian daisy</name>
    <name type="synonym">Chrysanthemum cinerariifolium</name>
    <dbReference type="NCBI Taxonomy" id="118510"/>
    <lineage>
        <taxon>Eukaryota</taxon>
        <taxon>Viridiplantae</taxon>
        <taxon>Streptophyta</taxon>
        <taxon>Embryophyta</taxon>
        <taxon>Tracheophyta</taxon>
        <taxon>Spermatophyta</taxon>
        <taxon>Magnoliopsida</taxon>
        <taxon>eudicotyledons</taxon>
        <taxon>Gunneridae</taxon>
        <taxon>Pentapetalae</taxon>
        <taxon>asterids</taxon>
        <taxon>campanulids</taxon>
        <taxon>Asterales</taxon>
        <taxon>Asteraceae</taxon>
        <taxon>Asteroideae</taxon>
        <taxon>Anthemideae</taxon>
        <taxon>Anthemidinae</taxon>
        <taxon>Tanacetum</taxon>
    </lineage>
</organism>
<name>A0A699XFH6_TANCI</name>
<feature type="non-terminal residue" evidence="2">
    <location>
        <position position="1"/>
    </location>
</feature>
<accession>A0A699XFH6</accession>
<reference evidence="2" key="1">
    <citation type="journal article" date="2019" name="Sci. Rep.">
        <title>Draft genome of Tanacetum cinerariifolium, the natural source of mosquito coil.</title>
        <authorList>
            <person name="Yamashiro T."/>
            <person name="Shiraishi A."/>
            <person name="Satake H."/>
            <person name="Nakayama K."/>
        </authorList>
    </citation>
    <scope>NUCLEOTIDE SEQUENCE</scope>
</reference>
<dbReference type="AlphaFoldDB" id="A0A699XFH6"/>
<sequence>SDEDRGKRGSHGSSRAYQGEENREVAGVPISEAQAAIGLIAPSEVDRLWQS</sequence>
<evidence type="ECO:0000313" key="2">
    <source>
        <dbReference type="EMBL" id="GFD58397.1"/>
    </source>
</evidence>
<proteinExistence type="predicted"/>
<evidence type="ECO:0000256" key="1">
    <source>
        <dbReference type="SAM" id="MobiDB-lite"/>
    </source>
</evidence>